<organism evidence="1">
    <name type="scientific">marine sediment metagenome</name>
    <dbReference type="NCBI Taxonomy" id="412755"/>
    <lineage>
        <taxon>unclassified sequences</taxon>
        <taxon>metagenomes</taxon>
        <taxon>ecological metagenomes</taxon>
    </lineage>
</organism>
<comment type="caution">
    <text evidence="1">The sequence shown here is derived from an EMBL/GenBank/DDBJ whole genome shotgun (WGS) entry which is preliminary data.</text>
</comment>
<reference evidence="1" key="1">
    <citation type="journal article" date="2015" name="Nature">
        <title>Complex archaea that bridge the gap between prokaryotes and eukaryotes.</title>
        <authorList>
            <person name="Spang A."/>
            <person name="Saw J.H."/>
            <person name="Jorgensen S.L."/>
            <person name="Zaremba-Niedzwiedzka K."/>
            <person name="Martijn J."/>
            <person name="Lind A.E."/>
            <person name="van Eijk R."/>
            <person name="Schleper C."/>
            <person name="Guy L."/>
            <person name="Ettema T.J."/>
        </authorList>
    </citation>
    <scope>NUCLEOTIDE SEQUENCE</scope>
</reference>
<proteinExistence type="predicted"/>
<gene>
    <name evidence="1" type="ORF">LCGC14_0856380</name>
</gene>
<protein>
    <submittedName>
        <fullName evidence="1">Uncharacterized protein</fullName>
    </submittedName>
</protein>
<name>A0A0F9SFT2_9ZZZZ</name>
<sequence>MAKGVAGRTQGVYQADGGFQTDSGVLSVWEERTLEEEGAAGVYTMAPVNIPAGATILDIKVKGIVPWGAGTSAALIVGDTEDPNGFYDAVDLKATDLLADEEANFDNITEHGVPGVYLVAVTNLRNTYRAAATQVTAQVTTVGTTSSVGRTRVLVNYVVPVDLVKPHTYVAT</sequence>
<dbReference type="AlphaFoldDB" id="A0A0F9SFT2"/>
<accession>A0A0F9SFT2</accession>
<evidence type="ECO:0000313" key="1">
    <source>
        <dbReference type="EMBL" id="KKN28228.1"/>
    </source>
</evidence>
<dbReference type="EMBL" id="LAZR01002579">
    <property type="protein sequence ID" value="KKN28228.1"/>
    <property type="molecule type" value="Genomic_DNA"/>
</dbReference>